<dbReference type="Pfam" id="PF00069">
    <property type="entry name" value="Pkinase"/>
    <property type="match status" value="1"/>
</dbReference>
<dbReference type="PROSITE" id="PS00108">
    <property type="entry name" value="PROTEIN_KINASE_ST"/>
    <property type="match status" value="1"/>
</dbReference>
<accession>A0ABS2SF12</accession>
<evidence type="ECO:0000256" key="8">
    <source>
        <dbReference type="SAM" id="MobiDB-lite"/>
    </source>
</evidence>
<evidence type="ECO:0000259" key="10">
    <source>
        <dbReference type="PROSITE" id="PS50011"/>
    </source>
</evidence>
<keyword evidence="5" id="KW-0418">Kinase</keyword>
<organism evidence="11 12">
    <name type="scientific">Saccharothrix algeriensis</name>
    <dbReference type="NCBI Taxonomy" id="173560"/>
    <lineage>
        <taxon>Bacteria</taxon>
        <taxon>Bacillati</taxon>
        <taxon>Actinomycetota</taxon>
        <taxon>Actinomycetes</taxon>
        <taxon>Pseudonocardiales</taxon>
        <taxon>Pseudonocardiaceae</taxon>
        <taxon>Saccharothrix</taxon>
    </lineage>
</organism>
<dbReference type="Gene3D" id="3.30.200.20">
    <property type="entry name" value="Phosphorylase Kinase, domain 1"/>
    <property type="match status" value="1"/>
</dbReference>
<dbReference type="Gene3D" id="1.10.510.10">
    <property type="entry name" value="Transferase(Phosphotransferase) domain 1"/>
    <property type="match status" value="1"/>
</dbReference>
<feature type="compositionally biased region" description="Pro residues" evidence="8">
    <location>
        <begin position="317"/>
        <end position="327"/>
    </location>
</feature>
<name>A0ABS2SF12_9PSEU</name>
<sequence>MDGAEGRLVVGRYRLRRALGRGGMGVVWLAHDEFLHRDVAVKEIQPRGREIRQNDPEVRRTLREARAAAKLSGHPRVITVHDVVTDDNGLPWIVMQLLSGRSLADALDADGPMPADRVARIGIQVLEALDHAHANGVLHRDVKPGNVMLDGDDVVLTDFGIAVIDGASVLTATGQVPGAPEYIAPERILGEEALPAADLWSVGITLYRMLVGRTPFQRPDIQATLAAALSQEPDPHVAIGRLWPVVQGLLRKKPAERWTARQALDRLAAIAGTVGTAAPPAQAPHGVGARAEHPTREEDPAGAVTVVGETAPNTRTLPPPLPPPVAPAAPGDPTVDALPARRPRSGREPLIAAGVVLAVAVVVAAALFVALPRGERGLASPPSTGSAADPAARIPLKTYQEPQLACLISVPADWRREPSLDGPLTYVLWEGRKTDPRTGAPAVRVLRDTTRPGTSAFAYLTDEARARRAARDNADFEQTALTDGGSTADLEYTHRTTTGSTWFRTRVWALSRGSAIYTVTFSLFAGDAQALREQWDAAQPLLARIRDSFHFSP</sequence>
<evidence type="ECO:0000256" key="9">
    <source>
        <dbReference type="SAM" id="Phobius"/>
    </source>
</evidence>
<protein>
    <recommendedName>
        <fullName evidence="1">non-specific serine/threonine protein kinase</fullName>
        <ecNumber evidence="1">2.7.11.1</ecNumber>
    </recommendedName>
</protein>
<evidence type="ECO:0000313" key="11">
    <source>
        <dbReference type="EMBL" id="MBM7814865.1"/>
    </source>
</evidence>
<feature type="transmembrane region" description="Helical" evidence="9">
    <location>
        <begin position="350"/>
        <end position="371"/>
    </location>
</feature>
<feature type="region of interest" description="Disordered" evidence="8">
    <location>
        <begin position="276"/>
        <end position="336"/>
    </location>
</feature>
<evidence type="ECO:0000256" key="1">
    <source>
        <dbReference type="ARBA" id="ARBA00012513"/>
    </source>
</evidence>
<evidence type="ECO:0000256" key="3">
    <source>
        <dbReference type="ARBA" id="ARBA00022679"/>
    </source>
</evidence>
<dbReference type="GO" id="GO:0016740">
    <property type="term" value="F:transferase activity"/>
    <property type="evidence" value="ECO:0007669"/>
    <property type="project" value="UniProtKB-KW"/>
</dbReference>
<dbReference type="SMART" id="SM00220">
    <property type="entry name" value="S_TKc"/>
    <property type="match status" value="1"/>
</dbReference>
<keyword evidence="9" id="KW-0472">Membrane</keyword>
<comment type="caution">
    <text evidence="11">The sequence shown here is derived from an EMBL/GenBank/DDBJ whole genome shotgun (WGS) entry which is preliminary data.</text>
</comment>
<keyword evidence="6 7" id="KW-0067">ATP-binding</keyword>
<evidence type="ECO:0000256" key="7">
    <source>
        <dbReference type="PROSITE-ProRule" id="PRU10141"/>
    </source>
</evidence>
<feature type="compositionally biased region" description="Basic and acidic residues" evidence="8">
    <location>
        <begin position="290"/>
        <end position="299"/>
    </location>
</feature>
<evidence type="ECO:0000256" key="4">
    <source>
        <dbReference type="ARBA" id="ARBA00022741"/>
    </source>
</evidence>
<dbReference type="RefSeq" id="WP_204845454.1">
    <property type="nucleotide sequence ID" value="NZ_JAFBCL010000001.1"/>
</dbReference>
<dbReference type="Proteomes" id="UP001195724">
    <property type="component" value="Unassembled WGS sequence"/>
</dbReference>
<evidence type="ECO:0000256" key="2">
    <source>
        <dbReference type="ARBA" id="ARBA00022527"/>
    </source>
</evidence>
<dbReference type="PANTHER" id="PTHR43289:SF6">
    <property type="entry name" value="SERINE_THREONINE-PROTEIN KINASE NEKL-3"/>
    <property type="match status" value="1"/>
</dbReference>
<keyword evidence="12" id="KW-1185">Reference proteome</keyword>
<feature type="domain" description="Protein kinase" evidence="10">
    <location>
        <begin position="13"/>
        <end position="270"/>
    </location>
</feature>
<evidence type="ECO:0000256" key="5">
    <source>
        <dbReference type="ARBA" id="ARBA00022777"/>
    </source>
</evidence>
<dbReference type="InterPro" id="IPR017441">
    <property type="entry name" value="Protein_kinase_ATP_BS"/>
</dbReference>
<dbReference type="PANTHER" id="PTHR43289">
    <property type="entry name" value="MITOGEN-ACTIVATED PROTEIN KINASE KINASE KINASE 20-RELATED"/>
    <property type="match status" value="1"/>
</dbReference>
<evidence type="ECO:0000256" key="6">
    <source>
        <dbReference type="ARBA" id="ARBA00022840"/>
    </source>
</evidence>
<dbReference type="CDD" id="cd14014">
    <property type="entry name" value="STKc_PknB_like"/>
    <property type="match status" value="1"/>
</dbReference>
<evidence type="ECO:0000313" key="12">
    <source>
        <dbReference type="Proteomes" id="UP001195724"/>
    </source>
</evidence>
<dbReference type="InterPro" id="IPR008271">
    <property type="entry name" value="Ser/Thr_kinase_AS"/>
</dbReference>
<dbReference type="EMBL" id="JAFBCL010000001">
    <property type="protein sequence ID" value="MBM7814865.1"/>
    <property type="molecule type" value="Genomic_DNA"/>
</dbReference>
<dbReference type="InterPro" id="IPR000719">
    <property type="entry name" value="Prot_kinase_dom"/>
</dbReference>
<dbReference type="EC" id="2.7.11.1" evidence="1"/>
<dbReference type="PROSITE" id="PS50011">
    <property type="entry name" value="PROTEIN_KINASE_DOM"/>
    <property type="match status" value="1"/>
</dbReference>
<keyword evidence="9" id="KW-0812">Transmembrane</keyword>
<keyword evidence="4 7" id="KW-0547">Nucleotide-binding</keyword>
<keyword evidence="9" id="KW-1133">Transmembrane helix</keyword>
<reference evidence="11 12" key="1">
    <citation type="submission" date="2021-01" db="EMBL/GenBank/DDBJ databases">
        <title>Sequencing the genomes of 1000 actinobacteria strains.</title>
        <authorList>
            <person name="Klenk H.-P."/>
        </authorList>
    </citation>
    <scope>NUCLEOTIDE SEQUENCE [LARGE SCALE GENOMIC DNA]</scope>
    <source>
        <strain evidence="11 12">DSM 44581</strain>
    </source>
</reference>
<proteinExistence type="predicted"/>
<gene>
    <name evidence="11" type="ORF">JOE68_005730</name>
</gene>
<dbReference type="SUPFAM" id="SSF56112">
    <property type="entry name" value="Protein kinase-like (PK-like)"/>
    <property type="match status" value="1"/>
</dbReference>
<dbReference type="InterPro" id="IPR011009">
    <property type="entry name" value="Kinase-like_dom_sf"/>
</dbReference>
<keyword evidence="3 11" id="KW-0808">Transferase</keyword>
<keyword evidence="2" id="KW-0723">Serine/threonine-protein kinase</keyword>
<feature type="binding site" evidence="7">
    <location>
        <position position="42"/>
    </location>
    <ligand>
        <name>ATP</name>
        <dbReference type="ChEBI" id="CHEBI:30616"/>
    </ligand>
</feature>
<dbReference type="PROSITE" id="PS00107">
    <property type="entry name" value="PROTEIN_KINASE_ATP"/>
    <property type="match status" value="1"/>
</dbReference>